<evidence type="ECO:0000313" key="2">
    <source>
        <dbReference type="EMBL" id="KAA6339520.1"/>
    </source>
</evidence>
<accession>A0A5J4S007</accession>
<dbReference type="Pfam" id="PF14905">
    <property type="entry name" value="OMP_b-brl_3"/>
    <property type="match status" value="1"/>
</dbReference>
<dbReference type="AlphaFoldDB" id="A0A5J4S007"/>
<dbReference type="EMBL" id="SNRY01000530">
    <property type="protein sequence ID" value="KAA6339520.1"/>
    <property type="molecule type" value="Genomic_DNA"/>
</dbReference>
<comment type="caution">
    <text evidence="3">The sequence shown here is derived from an EMBL/GenBank/DDBJ whole genome shotgun (WGS) entry which is preliminary data.</text>
</comment>
<dbReference type="EMBL" id="SNRY01000530">
    <property type="protein sequence ID" value="KAA6339526.1"/>
    <property type="molecule type" value="Genomic_DNA"/>
</dbReference>
<protein>
    <submittedName>
        <fullName evidence="3">TonB-dependent receptor SusC</fullName>
    </submittedName>
</protein>
<sequence>MKQLWIAFVLTIGTIQGIFAQQIEIRGAIKDATNKESVEFANVVLQTTDSVFIAGTAASANGRFALEKVMPGDYLLIVSGLGYRTQYLQLDNLKESTTLGDIMLEEELVALDNVIVSASNLSSQIDKKLIYPSEMQVKAATNGIDLLQQLMLPKLRVNPLFNEVSLPGGGELQYRINGVKVEIQDVIALQPADIIRIEFHDNPGLRYGNTEAVLDYIVRRPETGGNMGVNLSDALAVGWGNNNVNGRINHKKSEFSFNYGINHRNFHKMWRDNEEAFTFADGTTLHRREAGEPGHLRMLWQNLNTAYSYQNDKRMLNATIRYYTSNVPHFDYKGWLYNMENPAERVRMIDQSSEIFHRPALDLYYQENLKNDQTLVINLVGTYNYTNNARLYQESLEEALLTDVDNRVIGKKYSWIGEGIYEKKFGENRLGAGLKHTQAYTDNEYRNGHRYLTEMTQAETFLYSEFKGKAKKLDYTLGVGVTRSYFGQEGEDDSYNYYTFNPRLVFQYTLPGHSSIRLNANISNSSPSLSNLSAVEQMVDSFQIQRGNPNLKPFLRYRSELTYELQKGIFYGNLWGTYEYHPGAIMDEKYLEGGKIVQTWNNQKDWQQLASRLTLRVGPVKDILQLSATGGVNHYISNGNTYRHTYTNWVAEVELSASWKKFIGSLGLDTNWNRFYGETMEGGENIHYLMLGYKQKDMTFIVGMFNPFVDNYKQESENRSQYASYKKSNYINESSHMLLVRFAWNFSFGRTFKADQKRLNNSDDDSGVMSTGK</sequence>
<dbReference type="InterPro" id="IPR008969">
    <property type="entry name" value="CarboxyPept-like_regulatory"/>
</dbReference>
<organism evidence="3">
    <name type="scientific">termite gut metagenome</name>
    <dbReference type="NCBI Taxonomy" id="433724"/>
    <lineage>
        <taxon>unclassified sequences</taxon>
        <taxon>metagenomes</taxon>
        <taxon>organismal metagenomes</taxon>
    </lineage>
</organism>
<feature type="domain" description="Outer membrane protein beta-barrel" evidence="1">
    <location>
        <begin position="375"/>
        <end position="720"/>
    </location>
</feature>
<dbReference type="InterPro" id="IPR041700">
    <property type="entry name" value="OMP_b-brl_3"/>
</dbReference>
<dbReference type="SUPFAM" id="SSF56935">
    <property type="entry name" value="Porins"/>
    <property type="match status" value="1"/>
</dbReference>
<dbReference type="Pfam" id="PF13715">
    <property type="entry name" value="CarbopepD_reg_2"/>
    <property type="match status" value="1"/>
</dbReference>
<evidence type="ECO:0000313" key="3">
    <source>
        <dbReference type="EMBL" id="KAA6339526.1"/>
    </source>
</evidence>
<reference evidence="3" key="1">
    <citation type="submission" date="2019-03" db="EMBL/GenBank/DDBJ databases">
        <title>Single cell metagenomics reveals metabolic interactions within the superorganism composed of flagellate Streblomastix strix and complex community of Bacteroidetes bacteria on its surface.</title>
        <authorList>
            <person name="Treitli S.C."/>
            <person name="Kolisko M."/>
            <person name="Husnik F."/>
            <person name="Keeling P."/>
            <person name="Hampl V."/>
        </authorList>
    </citation>
    <scope>NUCLEOTIDE SEQUENCE</scope>
    <source>
        <strain evidence="3">STM</strain>
    </source>
</reference>
<proteinExistence type="predicted"/>
<dbReference type="Gene3D" id="2.60.40.1120">
    <property type="entry name" value="Carboxypeptidase-like, regulatory domain"/>
    <property type="match status" value="1"/>
</dbReference>
<gene>
    <name evidence="2" type="ORF">EZS27_012544</name>
    <name evidence="3" type="ORF">EZS27_012550</name>
</gene>
<keyword evidence="3" id="KW-0675">Receptor</keyword>
<name>A0A5J4S007_9ZZZZ</name>
<evidence type="ECO:0000259" key="1">
    <source>
        <dbReference type="Pfam" id="PF14905"/>
    </source>
</evidence>
<dbReference type="SUPFAM" id="SSF49464">
    <property type="entry name" value="Carboxypeptidase regulatory domain-like"/>
    <property type="match status" value="1"/>
</dbReference>